<accession>A0A183SSZ4</accession>
<feature type="domain" description="Reverse transcriptase" evidence="1">
    <location>
        <begin position="1"/>
        <end position="135"/>
    </location>
</feature>
<evidence type="ECO:0000313" key="4">
    <source>
        <dbReference type="WBParaSite" id="SSLN_0000761201-mRNA-1"/>
    </source>
</evidence>
<sequence length="135" mass="15829">MVHAVYIDFKKAFDSVPHHRLLYKLNRIGVRDRLLNWIEKVLTGRSQTVHISDKQWTKFEVESGVHQGSVIGPILFIVYNNYCANELDFDIAMFAVDLKLWRVILTATDEENLQANVHRLQKLSNDWLLPFNYSK</sequence>
<protein>
    <submittedName>
        <fullName evidence="4">Reverse transcriptase domain-containing protein</fullName>
    </submittedName>
</protein>
<dbReference type="WBParaSite" id="SSLN_0000761201-mRNA-1">
    <property type="protein sequence ID" value="SSLN_0000761201-mRNA-1"/>
    <property type="gene ID" value="SSLN_0000761201"/>
</dbReference>
<evidence type="ECO:0000313" key="3">
    <source>
        <dbReference type="Proteomes" id="UP000275846"/>
    </source>
</evidence>
<keyword evidence="3" id="KW-1185">Reference proteome</keyword>
<dbReference type="InterPro" id="IPR000477">
    <property type="entry name" value="RT_dom"/>
</dbReference>
<proteinExistence type="predicted"/>
<dbReference type="Proteomes" id="UP000275846">
    <property type="component" value="Unassembled WGS sequence"/>
</dbReference>
<dbReference type="Pfam" id="PF00078">
    <property type="entry name" value="RVT_1"/>
    <property type="match status" value="1"/>
</dbReference>
<reference evidence="4" key="1">
    <citation type="submission" date="2016-06" db="UniProtKB">
        <authorList>
            <consortium name="WormBaseParasite"/>
        </authorList>
    </citation>
    <scope>IDENTIFICATION</scope>
</reference>
<dbReference type="SUPFAM" id="SSF56672">
    <property type="entry name" value="DNA/RNA polymerases"/>
    <property type="match status" value="1"/>
</dbReference>
<dbReference type="EMBL" id="UYSU01034097">
    <property type="protein sequence ID" value="VDL93727.1"/>
    <property type="molecule type" value="Genomic_DNA"/>
</dbReference>
<dbReference type="AlphaFoldDB" id="A0A183SSZ4"/>
<gene>
    <name evidence="2" type="ORF">SSLN_LOCUS7342</name>
</gene>
<organism evidence="4">
    <name type="scientific">Schistocephalus solidus</name>
    <name type="common">Tapeworm</name>
    <dbReference type="NCBI Taxonomy" id="70667"/>
    <lineage>
        <taxon>Eukaryota</taxon>
        <taxon>Metazoa</taxon>
        <taxon>Spiralia</taxon>
        <taxon>Lophotrochozoa</taxon>
        <taxon>Platyhelminthes</taxon>
        <taxon>Cestoda</taxon>
        <taxon>Eucestoda</taxon>
        <taxon>Diphyllobothriidea</taxon>
        <taxon>Diphyllobothriidae</taxon>
        <taxon>Schistocephalus</taxon>
    </lineage>
</organism>
<dbReference type="PROSITE" id="PS50878">
    <property type="entry name" value="RT_POL"/>
    <property type="match status" value="1"/>
</dbReference>
<dbReference type="PANTHER" id="PTHR33332">
    <property type="entry name" value="REVERSE TRANSCRIPTASE DOMAIN-CONTAINING PROTEIN"/>
    <property type="match status" value="1"/>
</dbReference>
<evidence type="ECO:0000259" key="1">
    <source>
        <dbReference type="PROSITE" id="PS50878"/>
    </source>
</evidence>
<reference evidence="2 3" key="2">
    <citation type="submission" date="2018-11" db="EMBL/GenBank/DDBJ databases">
        <authorList>
            <consortium name="Pathogen Informatics"/>
        </authorList>
    </citation>
    <scope>NUCLEOTIDE SEQUENCE [LARGE SCALE GENOMIC DNA]</scope>
    <source>
        <strain evidence="2 3">NST_G2</strain>
    </source>
</reference>
<dbReference type="OrthoDB" id="10062389at2759"/>
<dbReference type="InterPro" id="IPR043502">
    <property type="entry name" value="DNA/RNA_pol_sf"/>
</dbReference>
<name>A0A183SSZ4_SCHSO</name>
<evidence type="ECO:0000313" key="2">
    <source>
        <dbReference type="EMBL" id="VDL93727.1"/>
    </source>
</evidence>